<keyword evidence="3" id="KW-1185">Reference proteome</keyword>
<feature type="signal peptide" evidence="1">
    <location>
        <begin position="1"/>
        <end position="19"/>
    </location>
</feature>
<dbReference type="OrthoDB" id="1495943at2"/>
<dbReference type="RefSeq" id="WP_072714204.1">
    <property type="nucleotide sequence ID" value="NZ_FRAU01000001.1"/>
</dbReference>
<reference evidence="3" key="1">
    <citation type="submission" date="2016-11" db="EMBL/GenBank/DDBJ databases">
        <authorList>
            <person name="Varghese N."/>
            <person name="Submissions S."/>
        </authorList>
    </citation>
    <scope>NUCLEOTIDE SEQUENCE [LARGE SCALE GENOMIC DNA]</scope>
    <source>
        <strain evidence="3">DSM 22212</strain>
    </source>
</reference>
<dbReference type="PANTHER" id="PTHR35271">
    <property type="entry name" value="ABC TRANSPORTER, SUBSTRATE-BINDING LIPOPROTEIN-RELATED"/>
    <property type="match status" value="1"/>
</dbReference>
<dbReference type="Gene3D" id="3.40.50.2300">
    <property type="match status" value="1"/>
</dbReference>
<dbReference type="PANTHER" id="PTHR35271:SF1">
    <property type="entry name" value="ABC TRANSPORTER, SUBSTRATE-BINDING LIPOPROTEIN"/>
    <property type="match status" value="1"/>
</dbReference>
<dbReference type="InterPro" id="IPR007487">
    <property type="entry name" value="ABC_transpt-TYRBP-like"/>
</dbReference>
<accession>A0A1M6PUA2</accession>
<organism evidence="2 3">
    <name type="scientific">Rhodothermus profundi</name>
    <dbReference type="NCBI Taxonomy" id="633813"/>
    <lineage>
        <taxon>Bacteria</taxon>
        <taxon>Pseudomonadati</taxon>
        <taxon>Rhodothermota</taxon>
        <taxon>Rhodothermia</taxon>
        <taxon>Rhodothermales</taxon>
        <taxon>Rhodothermaceae</taxon>
        <taxon>Rhodothermus</taxon>
    </lineage>
</organism>
<evidence type="ECO:0000313" key="3">
    <source>
        <dbReference type="Proteomes" id="UP000185812"/>
    </source>
</evidence>
<gene>
    <name evidence="2" type="ORF">SAMN04488087_0329</name>
</gene>
<keyword evidence="1" id="KW-0732">Signal</keyword>
<proteinExistence type="predicted"/>
<evidence type="ECO:0000256" key="1">
    <source>
        <dbReference type="SAM" id="SignalP"/>
    </source>
</evidence>
<evidence type="ECO:0000313" key="2">
    <source>
        <dbReference type="EMBL" id="SHK11512.1"/>
    </source>
</evidence>
<protein>
    <submittedName>
        <fullName evidence="2">Putative ABC transport system substrate-binding protein</fullName>
    </submittedName>
</protein>
<dbReference type="EMBL" id="FRAU01000001">
    <property type="protein sequence ID" value="SHK11512.1"/>
    <property type="molecule type" value="Genomic_DNA"/>
</dbReference>
<sequence length="185" mass="20300">MRNPRLLAVLVVLATTAFALLPERATDVTPIQQLFLIKELKPDIARIGVIWDKNTANRDKILPQLERASAATGIKVIVGEVANLQEVGPQFRTLLREHKIEALWILEEAGLLGQSATRSFLIKSATQAGMPVFAPSETWLKEGACVTWRKDASGIQLVVNKAVAEAMGITIPAKYQDRTAFLAMN</sequence>
<dbReference type="Proteomes" id="UP000185812">
    <property type="component" value="Unassembled WGS sequence"/>
</dbReference>
<name>A0A1M6PUA2_9BACT</name>
<feature type="chain" id="PRO_5012048150" evidence="1">
    <location>
        <begin position="20"/>
        <end position="185"/>
    </location>
</feature>
<dbReference type="Pfam" id="PF04392">
    <property type="entry name" value="ABC_sub_bind"/>
    <property type="match status" value="1"/>
</dbReference>
<dbReference type="AlphaFoldDB" id="A0A1M6PUA2"/>
<dbReference type="STRING" id="633813.SAMN04488087_0329"/>